<name>A0AAU2VMH7_9ACTN</name>
<dbReference type="PANTHER" id="PTHR35526">
    <property type="entry name" value="ANTI-SIGMA-F FACTOR RSBW-RELATED"/>
    <property type="match status" value="1"/>
</dbReference>
<dbReference type="CDD" id="cd16936">
    <property type="entry name" value="HATPase_RsbW-like"/>
    <property type="match status" value="1"/>
</dbReference>
<evidence type="ECO:0000313" key="3">
    <source>
        <dbReference type="EMBL" id="WTW68766.1"/>
    </source>
</evidence>
<sequence>MTTPNEWTFRLSRCRSSVPRARAAFRAKLGEWRAAQHNLDNGELVLSELVTNAVRVPVPGDRLVGVRIECRGRGAFLRLEVSDAGEGRPEVRQPGELDKGGRGLLLVEALAHRWGVDERRAGIGKTVWAELLAPGADFTPAESRIAAVSVRPGQCVRAWGAWHTVRSVRSERFASGGPAVVIVLDDGGPALRLHAAEPLTVRTAPAVEAAPVIPS</sequence>
<keyword evidence="3" id="KW-0547">Nucleotide-binding</keyword>
<dbReference type="InterPro" id="IPR036890">
    <property type="entry name" value="HATPase_C_sf"/>
</dbReference>
<proteinExistence type="predicted"/>
<dbReference type="PANTHER" id="PTHR35526:SF3">
    <property type="entry name" value="ANTI-SIGMA-F FACTOR RSBW"/>
    <property type="match status" value="1"/>
</dbReference>
<dbReference type="AlphaFoldDB" id="A0AAU2VMH7"/>
<dbReference type="GO" id="GO:0005524">
    <property type="term" value="F:ATP binding"/>
    <property type="evidence" value="ECO:0007669"/>
    <property type="project" value="UniProtKB-KW"/>
</dbReference>
<protein>
    <submittedName>
        <fullName evidence="3">ATP-binding protein</fullName>
    </submittedName>
</protein>
<keyword evidence="1" id="KW-0808">Transferase</keyword>
<keyword evidence="3" id="KW-0067">ATP-binding</keyword>
<dbReference type="GO" id="GO:0004674">
    <property type="term" value="F:protein serine/threonine kinase activity"/>
    <property type="evidence" value="ECO:0007669"/>
    <property type="project" value="UniProtKB-KW"/>
</dbReference>
<feature type="domain" description="Histidine kinase/HSP90-like ATPase" evidence="2">
    <location>
        <begin position="17"/>
        <end position="128"/>
    </location>
</feature>
<organism evidence="3">
    <name type="scientific">Streptomyces sp. NBC_00008</name>
    <dbReference type="NCBI Taxonomy" id="2903610"/>
    <lineage>
        <taxon>Bacteria</taxon>
        <taxon>Bacillati</taxon>
        <taxon>Actinomycetota</taxon>
        <taxon>Actinomycetes</taxon>
        <taxon>Kitasatosporales</taxon>
        <taxon>Streptomycetaceae</taxon>
        <taxon>Streptomyces</taxon>
    </lineage>
</organism>
<evidence type="ECO:0000256" key="1">
    <source>
        <dbReference type="ARBA" id="ARBA00022527"/>
    </source>
</evidence>
<keyword evidence="1" id="KW-0723">Serine/threonine-protein kinase</keyword>
<dbReference type="InterPro" id="IPR003594">
    <property type="entry name" value="HATPase_dom"/>
</dbReference>
<dbReference type="EMBL" id="CP108313">
    <property type="protein sequence ID" value="WTW68766.1"/>
    <property type="molecule type" value="Genomic_DNA"/>
</dbReference>
<keyword evidence="1" id="KW-0418">Kinase</keyword>
<gene>
    <name evidence="3" type="ORF">OG398_11055</name>
</gene>
<dbReference type="InterPro" id="IPR050267">
    <property type="entry name" value="Anti-sigma-factor_SerPK"/>
</dbReference>
<evidence type="ECO:0000259" key="2">
    <source>
        <dbReference type="Pfam" id="PF13581"/>
    </source>
</evidence>
<dbReference type="Gene3D" id="3.30.565.10">
    <property type="entry name" value="Histidine kinase-like ATPase, C-terminal domain"/>
    <property type="match status" value="1"/>
</dbReference>
<dbReference type="SUPFAM" id="SSF55874">
    <property type="entry name" value="ATPase domain of HSP90 chaperone/DNA topoisomerase II/histidine kinase"/>
    <property type="match status" value="1"/>
</dbReference>
<accession>A0AAU2VMH7</accession>
<reference evidence="3" key="1">
    <citation type="submission" date="2022-10" db="EMBL/GenBank/DDBJ databases">
        <title>The complete genomes of actinobacterial strains from the NBC collection.</title>
        <authorList>
            <person name="Joergensen T.S."/>
            <person name="Alvarez Arevalo M."/>
            <person name="Sterndorff E.B."/>
            <person name="Faurdal D."/>
            <person name="Vuksanovic O."/>
            <person name="Mourched A.-S."/>
            <person name="Charusanti P."/>
            <person name="Shaw S."/>
            <person name="Blin K."/>
            <person name="Weber T."/>
        </authorList>
    </citation>
    <scope>NUCLEOTIDE SEQUENCE</scope>
    <source>
        <strain evidence="3">NBC_00008</strain>
    </source>
</reference>
<dbReference type="Pfam" id="PF13581">
    <property type="entry name" value="HATPase_c_2"/>
    <property type="match status" value="1"/>
</dbReference>